<feature type="compositionally biased region" description="Basic and acidic residues" evidence="1">
    <location>
        <begin position="116"/>
        <end position="126"/>
    </location>
</feature>
<evidence type="ECO:0000313" key="2">
    <source>
        <dbReference type="EMBL" id="KAA0710004.1"/>
    </source>
</evidence>
<protein>
    <submittedName>
        <fullName evidence="2">Uncharacterized protein</fullName>
    </submittedName>
</protein>
<feature type="region of interest" description="Disordered" evidence="1">
    <location>
        <begin position="149"/>
        <end position="300"/>
    </location>
</feature>
<comment type="caution">
    <text evidence="2">The sequence shown here is derived from an EMBL/GenBank/DDBJ whole genome shotgun (WGS) entry which is preliminary data.</text>
</comment>
<accession>A0A5A9NJ39</accession>
<evidence type="ECO:0000313" key="3">
    <source>
        <dbReference type="Proteomes" id="UP000324632"/>
    </source>
</evidence>
<feature type="region of interest" description="Disordered" evidence="1">
    <location>
        <begin position="31"/>
        <end position="127"/>
    </location>
</feature>
<organism evidence="2 3">
    <name type="scientific">Triplophysa tibetana</name>
    <dbReference type="NCBI Taxonomy" id="1572043"/>
    <lineage>
        <taxon>Eukaryota</taxon>
        <taxon>Metazoa</taxon>
        <taxon>Chordata</taxon>
        <taxon>Craniata</taxon>
        <taxon>Vertebrata</taxon>
        <taxon>Euteleostomi</taxon>
        <taxon>Actinopterygii</taxon>
        <taxon>Neopterygii</taxon>
        <taxon>Teleostei</taxon>
        <taxon>Ostariophysi</taxon>
        <taxon>Cypriniformes</taxon>
        <taxon>Nemacheilidae</taxon>
        <taxon>Triplophysa</taxon>
    </lineage>
</organism>
<gene>
    <name evidence="2" type="ORF">E1301_Tti018241</name>
</gene>
<proteinExistence type="predicted"/>
<feature type="compositionally biased region" description="Low complexity" evidence="1">
    <location>
        <begin position="42"/>
        <end position="57"/>
    </location>
</feature>
<dbReference type="AlphaFoldDB" id="A0A5A9NJ39"/>
<dbReference type="Proteomes" id="UP000324632">
    <property type="component" value="Chromosome 16"/>
</dbReference>
<feature type="compositionally biased region" description="Basic and acidic residues" evidence="1">
    <location>
        <begin position="288"/>
        <end position="300"/>
    </location>
</feature>
<feature type="compositionally biased region" description="Polar residues" evidence="1">
    <location>
        <begin position="201"/>
        <end position="212"/>
    </location>
</feature>
<keyword evidence="3" id="KW-1185">Reference proteome</keyword>
<dbReference type="EMBL" id="SOYY01000016">
    <property type="protein sequence ID" value="KAA0710004.1"/>
    <property type="molecule type" value="Genomic_DNA"/>
</dbReference>
<feature type="compositionally biased region" description="Basic and acidic residues" evidence="1">
    <location>
        <begin position="93"/>
        <end position="109"/>
    </location>
</feature>
<feature type="compositionally biased region" description="Polar residues" evidence="1">
    <location>
        <begin position="181"/>
        <end position="192"/>
    </location>
</feature>
<reference evidence="2 3" key="1">
    <citation type="journal article" date="2019" name="Mol. Ecol. Resour.">
        <title>Chromosome-level genome assembly of Triplophysa tibetana, a fish adapted to the harsh high-altitude environment of the Tibetan Plateau.</title>
        <authorList>
            <person name="Yang X."/>
            <person name="Liu H."/>
            <person name="Ma Z."/>
            <person name="Zou Y."/>
            <person name="Zou M."/>
            <person name="Mao Y."/>
            <person name="Li X."/>
            <person name="Wang H."/>
            <person name="Chen T."/>
            <person name="Wang W."/>
            <person name="Yang R."/>
        </authorList>
    </citation>
    <scope>NUCLEOTIDE SEQUENCE [LARGE SCALE GENOMIC DNA]</scope>
    <source>
        <strain evidence="2">TTIB1903HZAU</strain>
        <tissue evidence="2">Muscle</tissue>
    </source>
</reference>
<feature type="compositionally biased region" description="Polar residues" evidence="1">
    <location>
        <begin position="31"/>
        <end position="41"/>
    </location>
</feature>
<sequence>MATQYITALLKKKTETIKEVKRILTGFDGNCNGSTATNAGESSSYITLSSSSVSSSSMPDQTGAPPQPPQREREVENLPPRRPRKLAPLEVPTKVREAQRQKIKLDGQRPRKPKVGWKDTSDKSPERYPLSILTEPLKPQQRVTGALLPPVNRLKPGSDRSTGGVEVGRVESNPTPKAKFHTSSFCQNNRPTQVYPARAPENSNQLAVSPRSQDAVKRRMRLRRTNRLEEDQSKSSSSTGGLSADEGKTASAGPGKGQGSPEKALIDAGRVLEKTSRKPAGTMGEVGRMMDVDDMKEAVL</sequence>
<name>A0A5A9NJ39_9TELE</name>
<evidence type="ECO:0000256" key="1">
    <source>
        <dbReference type="SAM" id="MobiDB-lite"/>
    </source>
</evidence>